<organism evidence="2 3">
    <name type="scientific">Larkinella arboricola</name>
    <dbReference type="NCBI Taxonomy" id="643671"/>
    <lineage>
        <taxon>Bacteria</taxon>
        <taxon>Pseudomonadati</taxon>
        <taxon>Bacteroidota</taxon>
        <taxon>Cytophagia</taxon>
        <taxon>Cytophagales</taxon>
        <taxon>Spirosomataceae</taxon>
        <taxon>Larkinella</taxon>
    </lineage>
</organism>
<keyword evidence="3" id="KW-1185">Reference proteome</keyword>
<name>A0A327WZD9_LARAB</name>
<feature type="compositionally biased region" description="Basic and acidic residues" evidence="1">
    <location>
        <begin position="70"/>
        <end position="82"/>
    </location>
</feature>
<dbReference type="Proteomes" id="UP000248790">
    <property type="component" value="Unassembled WGS sequence"/>
</dbReference>
<proteinExistence type="predicted"/>
<comment type="caution">
    <text evidence="2">The sequence shown here is derived from an EMBL/GenBank/DDBJ whole genome shotgun (WGS) entry which is preliminary data.</text>
</comment>
<evidence type="ECO:0000256" key="1">
    <source>
        <dbReference type="SAM" id="MobiDB-lite"/>
    </source>
</evidence>
<feature type="region of interest" description="Disordered" evidence="1">
    <location>
        <begin position="44"/>
        <end position="82"/>
    </location>
</feature>
<sequence length="307" mass="34693">MGALLETYKFMKKLGLYRCSGQMIATVALLLGLTCNAQGQGRVTVQERNKSNQTTDDDGWGRPSPRKKNRQSDDRQRTRRATDRVFERIQGDEIDYAPPQKLIEMSFRVAPSVTFNTAEGFNSYAGFRRNGAALRMSIGPSIDYFFFKDRYSFSSGLWYTIHRSGYQIPGQFGQPIWDPGAKLQQSSYNLQYLQLPASIKMYANNLFPNARFYIQTGGLINIKLAEKPLDPAHNALFQYAEDGGNYSRQYSRASLSLLLGTGIQYRLNQSQALIMGVSYQRGLTDVARARDLVSKNHVISLDLGLKF</sequence>
<dbReference type="AlphaFoldDB" id="A0A327WZD9"/>
<protein>
    <submittedName>
        <fullName evidence="2">Outer membrane protein with beta-barrel domain</fullName>
    </submittedName>
</protein>
<reference evidence="2 3" key="1">
    <citation type="submission" date="2018-06" db="EMBL/GenBank/DDBJ databases">
        <title>Genomic Encyclopedia of Archaeal and Bacterial Type Strains, Phase II (KMG-II): from individual species to whole genera.</title>
        <authorList>
            <person name="Goeker M."/>
        </authorList>
    </citation>
    <scope>NUCLEOTIDE SEQUENCE [LARGE SCALE GENOMIC DNA]</scope>
    <source>
        <strain evidence="2 3">DSM 21851</strain>
    </source>
</reference>
<gene>
    <name evidence="2" type="ORF">LX87_02827</name>
</gene>
<accession>A0A327WZD9</accession>
<dbReference type="EMBL" id="QLMC01000003">
    <property type="protein sequence ID" value="RAJ97920.1"/>
    <property type="molecule type" value="Genomic_DNA"/>
</dbReference>
<evidence type="ECO:0000313" key="2">
    <source>
        <dbReference type="EMBL" id="RAJ97920.1"/>
    </source>
</evidence>
<evidence type="ECO:0000313" key="3">
    <source>
        <dbReference type="Proteomes" id="UP000248790"/>
    </source>
</evidence>